<gene>
    <name evidence="1" type="ordered locus">Plim_1222</name>
</gene>
<sequence length="438" mass="48966">MSELPAVLRAYRREFELFRGKYGTVGVVILCKLDWKSAGIEFPATGCSPPDHVWDLTEDKILWAREFPSRAPEPNDTEADPFQRVIRFDGRSDQSFQGAGLRSAQLQILASSADELSECQLPENPATSSLQSRSYATPDGQILQVTNSTSSTTSRHQLSGGVMELRFFGQLHGFDFELEKLQKNVLKALENWWPASEILREFCPALKFSCTPILQAHLWAELVYWVSQSKFVHSPYVIEKWIPAQTSYNIKRKLWSSLSQKKTGMSSIPADRIPICWCSGLKDLAAASVVFLDVLAERFGKSSSAVAIIPPEPATNLEPIITGSAPAGGEATPASKLNAWPEEIKEKLLNTATPLEQRIIRFFWERKHASDIQSLIDAAWGDKPDTSVETVKKAIQRLNLKFADNLTISFHPSTDRVQFELLKHSGNSQQPDKSADKF</sequence>
<proteinExistence type="predicted"/>
<dbReference type="KEGG" id="plm:Plim_1222"/>
<accession>D5SUK5</accession>
<dbReference type="Proteomes" id="UP000002220">
    <property type="component" value="Chromosome"/>
</dbReference>
<dbReference type="STRING" id="521674.Plim_1222"/>
<name>D5SUK5_PLAL2</name>
<keyword evidence="2" id="KW-1185">Reference proteome</keyword>
<dbReference type="EMBL" id="CP001744">
    <property type="protein sequence ID" value="ADG67057.1"/>
    <property type="molecule type" value="Genomic_DNA"/>
</dbReference>
<reference evidence="1 2" key="1">
    <citation type="journal article" date="2010" name="Stand. Genomic Sci.">
        <title>Complete genome sequence of Planctomyces limnophilus type strain (Mu 290).</title>
        <authorList>
            <person name="Labutti K."/>
            <person name="Sikorski J."/>
            <person name="Schneider S."/>
            <person name="Nolan M."/>
            <person name="Lucas S."/>
            <person name="Glavina Del Rio T."/>
            <person name="Tice H."/>
            <person name="Cheng J.F."/>
            <person name="Goodwin L."/>
            <person name="Pitluck S."/>
            <person name="Liolios K."/>
            <person name="Ivanova N."/>
            <person name="Mavromatis K."/>
            <person name="Mikhailova N."/>
            <person name="Pati A."/>
            <person name="Chen A."/>
            <person name="Palaniappan K."/>
            <person name="Land M."/>
            <person name="Hauser L."/>
            <person name="Chang Y.J."/>
            <person name="Jeffries C.D."/>
            <person name="Tindall B.J."/>
            <person name="Rohde M."/>
            <person name="Goker M."/>
            <person name="Woyke T."/>
            <person name="Bristow J."/>
            <person name="Eisen J.A."/>
            <person name="Markowitz V."/>
            <person name="Hugenholtz P."/>
            <person name="Kyrpides N.C."/>
            <person name="Klenk H.P."/>
            <person name="Lapidus A."/>
        </authorList>
    </citation>
    <scope>NUCLEOTIDE SEQUENCE [LARGE SCALE GENOMIC DNA]</scope>
    <source>
        <strain evidence="2">ATCC 43296 / DSM 3776 / IFAM 1008 / 290</strain>
    </source>
</reference>
<evidence type="ECO:0000313" key="1">
    <source>
        <dbReference type="EMBL" id="ADG67057.1"/>
    </source>
</evidence>
<organism evidence="1 2">
    <name type="scientific">Planctopirus limnophila (strain ATCC 43296 / DSM 3776 / IFAM 1008 / Mu 290)</name>
    <name type="common">Planctomyces limnophilus</name>
    <dbReference type="NCBI Taxonomy" id="521674"/>
    <lineage>
        <taxon>Bacteria</taxon>
        <taxon>Pseudomonadati</taxon>
        <taxon>Planctomycetota</taxon>
        <taxon>Planctomycetia</taxon>
        <taxon>Planctomycetales</taxon>
        <taxon>Planctomycetaceae</taxon>
        <taxon>Planctopirus</taxon>
    </lineage>
</organism>
<dbReference type="HOGENOM" id="CLU_625365_0_0_0"/>
<protein>
    <submittedName>
        <fullName evidence="1">Uncharacterized protein</fullName>
    </submittedName>
</protein>
<evidence type="ECO:0000313" key="2">
    <source>
        <dbReference type="Proteomes" id="UP000002220"/>
    </source>
</evidence>
<dbReference type="AlphaFoldDB" id="D5SUK5"/>